<dbReference type="PANTHER" id="PTHR35908:SF1">
    <property type="entry name" value="CONSERVED PROTEIN"/>
    <property type="match status" value="1"/>
</dbReference>
<evidence type="ECO:0000313" key="3">
    <source>
        <dbReference type="Proteomes" id="UP000625527"/>
    </source>
</evidence>
<evidence type="ECO:0000313" key="2">
    <source>
        <dbReference type="EMBL" id="MBE1878849.1"/>
    </source>
</evidence>
<sequence length="238" mass="25862">MAARLVAVRYDAVDPAALARFWAAVLGWEVETVSDDGARVRDADAGFGLHFVPTAEPKSGRNRMHFDVTSTSLEDQERTVSRALEHGGAPYDVGQRGDEGHVVLADPEGNEFCVIEPENQFLAGCGKIGALNCEGFPVTGYFWSRALDWRLVWDQDEETAIQSPRGGVKITWSGGPLYPKPSTGVNRLSLELAPDGNDPRTEADRLVSLGATRATERERSGEILLTDPDGNELLLLSP</sequence>
<dbReference type="InterPro" id="IPR041581">
    <property type="entry name" value="Glyoxalase_6"/>
</dbReference>
<dbReference type="InterPro" id="IPR029068">
    <property type="entry name" value="Glyas_Bleomycin-R_OHBP_Dase"/>
</dbReference>
<dbReference type="Pfam" id="PF18029">
    <property type="entry name" value="Glyoxalase_6"/>
    <property type="match status" value="2"/>
</dbReference>
<reference evidence="2 3" key="1">
    <citation type="submission" date="2020-10" db="EMBL/GenBank/DDBJ databases">
        <title>Myceligenerans pegani sp. nov., an endophytic actinomycete isolated from Peganum harmala L. in Xinjiang, China.</title>
        <authorList>
            <person name="Xin L."/>
        </authorList>
    </citation>
    <scope>NUCLEOTIDE SEQUENCE [LARGE SCALE GENOMIC DNA]</scope>
    <source>
        <strain evidence="2 3">TRM65318</strain>
    </source>
</reference>
<keyword evidence="3" id="KW-1185">Reference proteome</keyword>
<dbReference type="Gene3D" id="3.10.180.10">
    <property type="entry name" value="2,3-Dihydroxybiphenyl 1,2-Dioxygenase, domain 1"/>
    <property type="match status" value="2"/>
</dbReference>
<accession>A0ABR9N5A7</accession>
<dbReference type="SUPFAM" id="SSF54593">
    <property type="entry name" value="Glyoxalase/Bleomycin resistance protein/Dihydroxybiphenyl dioxygenase"/>
    <property type="match status" value="2"/>
</dbReference>
<organism evidence="2 3">
    <name type="scientific">Myceligenerans pegani</name>
    <dbReference type="NCBI Taxonomy" id="2776917"/>
    <lineage>
        <taxon>Bacteria</taxon>
        <taxon>Bacillati</taxon>
        <taxon>Actinomycetota</taxon>
        <taxon>Actinomycetes</taxon>
        <taxon>Micrococcales</taxon>
        <taxon>Promicromonosporaceae</taxon>
        <taxon>Myceligenerans</taxon>
    </lineage>
</organism>
<dbReference type="PROSITE" id="PS51819">
    <property type="entry name" value="VOC"/>
    <property type="match status" value="1"/>
</dbReference>
<dbReference type="EMBL" id="JADAQT010000112">
    <property type="protein sequence ID" value="MBE1878849.1"/>
    <property type="molecule type" value="Genomic_DNA"/>
</dbReference>
<dbReference type="RefSeq" id="WP_192865409.1">
    <property type="nucleotide sequence ID" value="NZ_JADAQT010000112.1"/>
</dbReference>
<comment type="caution">
    <text evidence="2">The sequence shown here is derived from an EMBL/GenBank/DDBJ whole genome shotgun (WGS) entry which is preliminary data.</text>
</comment>
<dbReference type="PANTHER" id="PTHR35908">
    <property type="entry name" value="HYPOTHETICAL FUSION PROTEIN"/>
    <property type="match status" value="1"/>
</dbReference>
<dbReference type="Proteomes" id="UP000625527">
    <property type="component" value="Unassembled WGS sequence"/>
</dbReference>
<evidence type="ECO:0000259" key="1">
    <source>
        <dbReference type="PROSITE" id="PS51819"/>
    </source>
</evidence>
<protein>
    <submittedName>
        <fullName evidence="2">VOC family protein</fullName>
    </submittedName>
</protein>
<gene>
    <name evidence="2" type="ORF">IHE71_24460</name>
</gene>
<dbReference type="InterPro" id="IPR037523">
    <property type="entry name" value="VOC_core"/>
</dbReference>
<proteinExistence type="predicted"/>
<name>A0ABR9N5A7_9MICO</name>
<feature type="domain" description="VOC" evidence="1">
    <location>
        <begin position="4"/>
        <end position="117"/>
    </location>
</feature>